<dbReference type="GO" id="GO:0006298">
    <property type="term" value="P:mismatch repair"/>
    <property type="evidence" value="ECO:0007669"/>
    <property type="project" value="TreeGrafter"/>
</dbReference>
<evidence type="ECO:0000256" key="4">
    <source>
        <dbReference type="ARBA" id="ARBA00004496"/>
    </source>
</evidence>
<evidence type="ECO:0000256" key="5">
    <source>
        <dbReference type="ARBA" id="ARBA00008378"/>
    </source>
</evidence>
<gene>
    <name evidence="14 17" type="primary">rnhC</name>
    <name evidence="17" type="ORF">IAC79_00605</name>
</gene>
<proteinExistence type="inferred from homology"/>
<dbReference type="CDD" id="cd06590">
    <property type="entry name" value="RNase_HII_bacteria_HIII_like"/>
    <property type="match status" value="1"/>
</dbReference>
<feature type="domain" description="RNase H type-2" evidence="16">
    <location>
        <begin position="92"/>
        <end position="308"/>
    </location>
</feature>
<dbReference type="PANTHER" id="PTHR10954">
    <property type="entry name" value="RIBONUCLEASE H2 SUBUNIT A"/>
    <property type="match status" value="1"/>
</dbReference>
<comment type="catalytic activity">
    <reaction evidence="1 14 15">
        <text>Endonucleolytic cleavage to 5'-phosphomonoester.</text>
        <dbReference type="EC" id="3.1.26.4"/>
    </reaction>
</comment>
<evidence type="ECO:0000256" key="15">
    <source>
        <dbReference type="PROSITE-ProRule" id="PRU01319"/>
    </source>
</evidence>
<evidence type="ECO:0000256" key="8">
    <source>
        <dbReference type="ARBA" id="ARBA00022490"/>
    </source>
</evidence>
<dbReference type="PROSITE" id="PS51975">
    <property type="entry name" value="RNASE_H_2"/>
    <property type="match status" value="1"/>
</dbReference>
<evidence type="ECO:0000256" key="10">
    <source>
        <dbReference type="ARBA" id="ARBA00022723"/>
    </source>
</evidence>
<dbReference type="NCBIfam" id="TIGR00716">
    <property type="entry name" value="rnhC"/>
    <property type="match status" value="1"/>
</dbReference>
<dbReference type="SUPFAM" id="SSF53098">
    <property type="entry name" value="Ribonuclease H-like"/>
    <property type="match status" value="1"/>
</dbReference>
<dbReference type="InterPro" id="IPR024568">
    <property type="entry name" value="RNase_HIII_N"/>
</dbReference>
<keyword evidence="8 14" id="KW-0963">Cytoplasm</keyword>
<organism evidence="17 18">
    <name type="scientific">Candidatus Spyradenecus faecavium</name>
    <dbReference type="NCBI Taxonomy" id="2840947"/>
    <lineage>
        <taxon>Bacteria</taxon>
        <taxon>Pseudomonadati</taxon>
        <taxon>Lentisphaerota</taxon>
        <taxon>Lentisphaeria</taxon>
        <taxon>Lentisphaerales</taxon>
        <taxon>Lentisphaeraceae</taxon>
        <taxon>Lentisphaeraceae incertae sedis</taxon>
        <taxon>Candidatus Spyradenecus</taxon>
    </lineage>
</organism>
<keyword evidence="13 14" id="KW-0460">Magnesium</keyword>
<evidence type="ECO:0000256" key="11">
    <source>
        <dbReference type="ARBA" id="ARBA00022759"/>
    </source>
</evidence>
<evidence type="ECO:0000256" key="6">
    <source>
        <dbReference type="ARBA" id="ARBA00012180"/>
    </source>
</evidence>
<evidence type="ECO:0000256" key="1">
    <source>
        <dbReference type="ARBA" id="ARBA00000077"/>
    </source>
</evidence>
<dbReference type="AlphaFoldDB" id="A0A9D1NM21"/>
<dbReference type="GO" id="GO:0003723">
    <property type="term" value="F:RNA binding"/>
    <property type="evidence" value="ECO:0007669"/>
    <property type="project" value="UniProtKB-UniRule"/>
</dbReference>
<evidence type="ECO:0000256" key="2">
    <source>
        <dbReference type="ARBA" id="ARBA00001946"/>
    </source>
</evidence>
<comment type="cofactor">
    <cofactor evidence="2">
        <name>Mg(2+)</name>
        <dbReference type="ChEBI" id="CHEBI:18420"/>
    </cofactor>
</comment>
<dbReference type="EC" id="3.1.26.4" evidence="6 14"/>
<keyword evidence="11 14" id="KW-0255">Endonuclease</keyword>
<dbReference type="GO" id="GO:0000287">
    <property type="term" value="F:magnesium ion binding"/>
    <property type="evidence" value="ECO:0007669"/>
    <property type="project" value="UniProtKB-UniRule"/>
</dbReference>
<dbReference type="InterPro" id="IPR012337">
    <property type="entry name" value="RNaseH-like_sf"/>
</dbReference>
<dbReference type="InterPro" id="IPR012295">
    <property type="entry name" value="TBP_dom_sf"/>
</dbReference>
<feature type="binding site" evidence="14 15">
    <location>
        <position position="98"/>
    </location>
    <ligand>
        <name>a divalent metal cation</name>
        <dbReference type="ChEBI" id="CHEBI:60240"/>
    </ligand>
</feature>
<comment type="caution">
    <text evidence="17">The sequence shown here is derived from an EMBL/GenBank/DDBJ whole genome shotgun (WGS) entry which is preliminary data.</text>
</comment>
<keyword evidence="9 14" id="KW-0540">Nuclease</keyword>
<dbReference type="InterPro" id="IPR024567">
    <property type="entry name" value="RNase_HII/HIII_dom"/>
</dbReference>
<comment type="function">
    <text evidence="3 14">Endonuclease that specifically degrades the RNA of RNA-DNA hybrids.</text>
</comment>
<protein>
    <recommendedName>
        <fullName evidence="7 14">Ribonuclease HIII</fullName>
        <shortName evidence="14">RNase HIII</shortName>
        <ecNumber evidence="6 14">3.1.26.4</ecNumber>
    </recommendedName>
</protein>
<evidence type="ECO:0000313" key="18">
    <source>
        <dbReference type="Proteomes" id="UP000886845"/>
    </source>
</evidence>
<evidence type="ECO:0000259" key="16">
    <source>
        <dbReference type="PROSITE" id="PS51975"/>
    </source>
</evidence>
<evidence type="ECO:0000256" key="12">
    <source>
        <dbReference type="ARBA" id="ARBA00022801"/>
    </source>
</evidence>
<dbReference type="Proteomes" id="UP000886845">
    <property type="component" value="Unassembled WGS sequence"/>
</dbReference>
<dbReference type="InterPro" id="IPR001352">
    <property type="entry name" value="RNase_HII/HIII"/>
</dbReference>
<dbReference type="HAMAP" id="MF_00053">
    <property type="entry name" value="RNase_HIII"/>
    <property type="match status" value="1"/>
</dbReference>
<feature type="binding site" evidence="14 15">
    <location>
        <position position="204"/>
    </location>
    <ligand>
        <name>a divalent metal cation</name>
        <dbReference type="ChEBI" id="CHEBI:60240"/>
    </ligand>
</feature>
<evidence type="ECO:0000256" key="7">
    <source>
        <dbReference type="ARBA" id="ARBA00021407"/>
    </source>
</evidence>
<dbReference type="GO" id="GO:0004523">
    <property type="term" value="F:RNA-DNA hybrid ribonuclease activity"/>
    <property type="evidence" value="ECO:0007669"/>
    <property type="project" value="UniProtKB-UniRule"/>
</dbReference>
<dbReference type="InterPro" id="IPR036397">
    <property type="entry name" value="RNaseH_sf"/>
</dbReference>
<comment type="subcellular location">
    <subcellularLocation>
        <location evidence="4 14">Cytoplasm</location>
    </subcellularLocation>
</comment>
<dbReference type="Pfam" id="PF11858">
    <property type="entry name" value="DUF3378"/>
    <property type="match status" value="1"/>
</dbReference>
<comment type="similarity">
    <text evidence="5 14">Belongs to the RNase HII family. RnhC subfamily.</text>
</comment>
<dbReference type="InterPro" id="IPR004641">
    <property type="entry name" value="RNase_HIII"/>
</dbReference>
<dbReference type="Gene3D" id="3.30.310.10">
    <property type="entry name" value="TATA-Binding Protein"/>
    <property type="match status" value="1"/>
</dbReference>
<dbReference type="GO" id="GO:0043137">
    <property type="term" value="P:DNA replication, removal of RNA primer"/>
    <property type="evidence" value="ECO:0007669"/>
    <property type="project" value="TreeGrafter"/>
</dbReference>
<sequence length="317" mass="34163">MDKTLFTYTLTPGQAETLGQVTAGMSALRRVQAPYTTLALKGPKLTVMLYTSGKLVVQGKEAQDFVLFTLEPLVLKQATLGYEEALDPTLYAPHMGTDESGKGDIFGPLVTCAAFIDEATGKALADLGVRDSKTIADGQIQKLAAQIRKLLGRQNVAVVLLRPPTYNRLYAKIPNVNRLLAWCHARAIETLAEQRPDCTRAVVDQFARTEATVARALMARGRKLKVEQMHKAERDIAVAAASVLARDLFVTEMRHLGEAAGLPLPKGAGPQVPVTLRALIAQKGPSCLTDFAKCHFKTVHEALAATGHGDALPLGED</sequence>
<keyword evidence="12 14" id="KW-0378">Hydrolase</keyword>
<keyword evidence="10 14" id="KW-0479">Metal-binding</keyword>
<evidence type="ECO:0000256" key="3">
    <source>
        <dbReference type="ARBA" id="ARBA00004065"/>
    </source>
</evidence>
<reference evidence="17" key="2">
    <citation type="journal article" date="2021" name="PeerJ">
        <title>Extensive microbial diversity within the chicken gut microbiome revealed by metagenomics and culture.</title>
        <authorList>
            <person name="Gilroy R."/>
            <person name="Ravi A."/>
            <person name="Getino M."/>
            <person name="Pursley I."/>
            <person name="Horton D.L."/>
            <person name="Alikhan N.F."/>
            <person name="Baker D."/>
            <person name="Gharbi K."/>
            <person name="Hall N."/>
            <person name="Watson M."/>
            <person name="Adriaenssens E.M."/>
            <person name="Foster-Nyarko E."/>
            <person name="Jarju S."/>
            <person name="Secka A."/>
            <person name="Antonio M."/>
            <person name="Oren A."/>
            <person name="Chaudhuri R.R."/>
            <person name="La Ragione R."/>
            <person name="Hildebrand F."/>
            <person name="Pallen M.J."/>
        </authorList>
    </citation>
    <scope>NUCLEOTIDE SEQUENCE</scope>
    <source>
        <strain evidence="17">35461</strain>
    </source>
</reference>
<evidence type="ECO:0000256" key="14">
    <source>
        <dbReference type="HAMAP-Rule" id="MF_00053"/>
    </source>
</evidence>
<accession>A0A9D1NM21</accession>
<evidence type="ECO:0000313" key="17">
    <source>
        <dbReference type="EMBL" id="HIV08601.1"/>
    </source>
</evidence>
<dbReference type="PANTHER" id="PTHR10954:SF23">
    <property type="entry name" value="RIBONUCLEASE"/>
    <property type="match status" value="1"/>
</dbReference>
<dbReference type="Gene3D" id="3.30.420.10">
    <property type="entry name" value="Ribonuclease H-like superfamily/Ribonuclease H"/>
    <property type="match status" value="1"/>
</dbReference>
<dbReference type="PIRSF" id="PIRSF037748">
    <property type="entry name" value="RnhC"/>
    <property type="match status" value="1"/>
</dbReference>
<dbReference type="GO" id="GO:0032299">
    <property type="term" value="C:ribonuclease H2 complex"/>
    <property type="evidence" value="ECO:0007669"/>
    <property type="project" value="TreeGrafter"/>
</dbReference>
<feature type="binding site" evidence="14 15">
    <location>
        <position position="99"/>
    </location>
    <ligand>
        <name>a divalent metal cation</name>
        <dbReference type="ChEBI" id="CHEBI:60240"/>
    </ligand>
</feature>
<reference evidence="17" key="1">
    <citation type="submission" date="2020-10" db="EMBL/GenBank/DDBJ databases">
        <authorList>
            <person name="Gilroy R."/>
        </authorList>
    </citation>
    <scope>NUCLEOTIDE SEQUENCE</scope>
    <source>
        <strain evidence="17">35461</strain>
    </source>
</reference>
<dbReference type="Pfam" id="PF01351">
    <property type="entry name" value="RNase_HII"/>
    <property type="match status" value="1"/>
</dbReference>
<dbReference type="EMBL" id="DVOR01000020">
    <property type="protein sequence ID" value="HIV08601.1"/>
    <property type="molecule type" value="Genomic_DNA"/>
</dbReference>
<comment type="cofactor">
    <cofactor evidence="14 15">
        <name>Mn(2+)</name>
        <dbReference type="ChEBI" id="CHEBI:29035"/>
    </cofactor>
    <cofactor evidence="14 15">
        <name>Mg(2+)</name>
        <dbReference type="ChEBI" id="CHEBI:18420"/>
    </cofactor>
    <text evidence="14 15">Manganese or magnesium. Binds 1 divalent metal ion per monomer in the absence of substrate. May bind a second metal ion after substrate binding.</text>
</comment>
<dbReference type="GO" id="GO:0005737">
    <property type="term" value="C:cytoplasm"/>
    <property type="evidence" value="ECO:0007669"/>
    <property type="project" value="UniProtKB-SubCell"/>
</dbReference>
<name>A0A9D1NM21_9BACT</name>
<evidence type="ECO:0000256" key="13">
    <source>
        <dbReference type="ARBA" id="ARBA00022842"/>
    </source>
</evidence>
<evidence type="ECO:0000256" key="9">
    <source>
        <dbReference type="ARBA" id="ARBA00022722"/>
    </source>
</evidence>